<reference evidence="12 13" key="1">
    <citation type="submission" date="2016-10" db="EMBL/GenBank/DDBJ databases">
        <authorList>
            <person name="de Groot N.N."/>
        </authorList>
    </citation>
    <scope>NUCLEOTIDE SEQUENCE [LARGE SCALE GENOMIC DNA]</scope>
    <source>
        <strain evidence="12 13">743A</strain>
    </source>
</reference>
<proteinExistence type="predicted"/>
<dbReference type="InterPro" id="IPR050398">
    <property type="entry name" value="HssS/ArlS-like"/>
</dbReference>
<dbReference type="Gene3D" id="6.10.340.10">
    <property type="match status" value="1"/>
</dbReference>
<evidence type="ECO:0000313" key="12">
    <source>
        <dbReference type="EMBL" id="SFR88714.1"/>
    </source>
</evidence>
<comment type="catalytic activity">
    <reaction evidence="1">
        <text>ATP + protein L-histidine = ADP + protein N-phospho-L-histidine.</text>
        <dbReference type="EC" id="2.7.13.3"/>
    </reaction>
</comment>
<dbReference type="InterPro" id="IPR003661">
    <property type="entry name" value="HisK_dim/P_dom"/>
</dbReference>
<protein>
    <recommendedName>
        <fullName evidence="3">histidine kinase</fullName>
        <ecNumber evidence="3">2.7.13.3</ecNumber>
    </recommendedName>
</protein>
<evidence type="ECO:0000256" key="9">
    <source>
        <dbReference type="ARBA" id="ARBA00023136"/>
    </source>
</evidence>
<keyword evidence="6 10" id="KW-0812">Transmembrane</keyword>
<dbReference type="GO" id="GO:0005886">
    <property type="term" value="C:plasma membrane"/>
    <property type="evidence" value="ECO:0007669"/>
    <property type="project" value="TreeGrafter"/>
</dbReference>
<keyword evidence="8 10" id="KW-1133">Transmembrane helix</keyword>
<dbReference type="GO" id="GO:0000155">
    <property type="term" value="F:phosphorelay sensor kinase activity"/>
    <property type="evidence" value="ECO:0007669"/>
    <property type="project" value="InterPro"/>
</dbReference>
<keyword evidence="7 12" id="KW-0418">Kinase</keyword>
<dbReference type="PANTHER" id="PTHR45528">
    <property type="entry name" value="SENSOR HISTIDINE KINASE CPXA"/>
    <property type="match status" value="1"/>
</dbReference>
<keyword evidence="9 10" id="KW-0472">Membrane</keyword>
<evidence type="ECO:0000256" key="10">
    <source>
        <dbReference type="SAM" id="Phobius"/>
    </source>
</evidence>
<dbReference type="STRING" id="37658.SAMN05661086_02355"/>
<dbReference type="Gene3D" id="1.10.287.130">
    <property type="match status" value="1"/>
</dbReference>
<gene>
    <name evidence="12" type="ORF">SAMN05661086_02355</name>
</gene>
<dbReference type="InterPro" id="IPR036097">
    <property type="entry name" value="HisK_dim/P_sf"/>
</dbReference>
<dbReference type="InterPro" id="IPR036890">
    <property type="entry name" value="HATPase_C_sf"/>
</dbReference>
<dbReference type="OrthoDB" id="84942at2"/>
<feature type="domain" description="Signal transduction histidine kinase dimerisation/phosphoacceptor" evidence="11">
    <location>
        <begin position="236"/>
        <end position="301"/>
    </location>
</feature>
<feature type="transmembrane region" description="Helical" evidence="10">
    <location>
        <begin position="153"/>
        <end position="174"/>
    </location>
</feature>
<accession>A0A1I6KC33</accession>
<dbReference type="SMART" id="SM00388">
    <property type="entry name" value="HisKA"/>
    <property type="match status" value="1"/>
</dbReference>
<dbReference type="EMBL" id="FOYZ01000008">
    <property type="protein sequence ID" value="SFR88714.1"/>
    <property type="molecule type" value="Genomic_DNA"/>
</dbReference>
<evidence type="ECO:0000256" key="3">
    <source>
        <dbReference type="ARBA" id="ARBA00012438"/>
    </source>
</evidence>
<dbReference type="RefSeq" id="WP_092560986.1">
    <property type="nucleotide sequence ID" value="NZ_FOYZ01000008.1"/>
</dbReference>
<dbReference type="CDD" id="cd00082">
    <property type="entry name" value="HisKA"/>
    <property type="match status" value="1"/>
</dbReference>
<keyword evidence="4" id="KW-0597">Phosphoprotein</keyword>
<dbReference type="SUPFAM" id="SSF55874">
    <property type="entry name" value="ATPase domain of HSP90 chaperone/DNA topoisomerase II/histidine kinase"/>
    <property type="match status" value="1"/>
</dbReference>
<evidence type="ECO:0000256" key="5">
    <source>
        <dbReference type="ARBA" id="ARBA00022679"/>
    </source>
</evidence>
<dbReference type="Proteomes" id="UP000199659">
    <property type="component" value="Unassembled WGS sequence"/>
</dbReference>
<dbReference type="AlphaFoldDB" id="A0A1I6KC33"/>
<feature type="transmembrane region" description="Helical" evidence="10">
    <location>
        <begin position="20"/>
        <end position="43"/>
    </location>
</feature>
<name>A0A1I6KC33_9FIRM</name>
<keyword evidence="13" id="KW-1185">Reference proteome</keyword>
<organism evidence="12 13">
    <name type="scientific">Anaeromicropila populeti</name>
    <dbReference type="NCBI Taxonomy" id="37658"/>
    <lineage>
        <taxon>Bacteria</taxon>
        <taxon>Bacillati</taxon>
        <taxon>Bacillota</taxon>
        <taxon>Clostridia</taxon>
        <taxon>Lachnospirales</taxon>
        <taxon>Lachnospiraceae</taxon>
        <taxon>Anaeromicropila</taxon>
    </lineage>
</organism>
<sequence length="394" mass="45132">MGKIKRKREISLSLFYLKYLLYLFICVSLVGILILFTFNILFISNMIYPADYAQEQANLAYEKLLNAEEISSEMIPKFCDYIVFDTNGSVKAGDINGKGVERAWAAVQGSRSDIYGNYYTVVFRENEYCVLRYKIIPQYKDAFLQKYFLSPQMTILIIALLLIIISFACVAIRFGQVLQKKMNPLILATKKIQNQELEFPIETDNIKELNTVLVSMDKMRVALRNSLEKQWKMEQLRKEQISALAHDVKTPLTLIRGNAELLFDTNPTEEQLECIQYIEASSLQIQNYVQMLMEVTKSNDGIQVRISQVAIADFLQNIKKEAKGLCMVNNIQLRWDCKIETEKFYMGSSCRNSKLHYGMGLYIADSVAKQHGGLLVLENSVDTHGAKVIIKIPL</sequence>
<dbReference type="EC" id="2.7.13.3" evidence="3"/>
<evidence type="ECO:0000313" key="13">
    <source>
        <dbReference type="Proteomes" id="UP000199659"/>
    </source>
</evidence>
<evidence type="ECO:0000256" key="8">
    <source>
        <dbReference type="ARBA" id="ARBA00022989"/>
    </source>
</evidence>
<evidence type="ECO:0000256" key="2">
    <source>
        <dbReference type="ARBA" id="ARBA00004141"/>
    </source>
</evidence>
<evidence type="ECO:0000256" key="4">
    <source>
        <dbReference type="ARBA" id="ARBA00022553"/>
    </source>
</evidence>
<dbReference type="PANTHER" id="PTHR45528:SF8">
    <property type="entry name" value="HISTIDINE KINASE"/>
    <property type="match status" value="1"/>
</dbReference>
<evidence type="ECO:0000256" key="1">
    <source>
        <dbReference type="ARBA" id="ARBA00000085"/>
    </source>
</evidence>
<dbReference type="Pfam" id="PF00512">
    <property type="entry name" value="HisKA"/>
    <property type="match status" value="1"/>
</dbReference>
<evidence type="ECO:0000256" key="7">
    <source>
        <dbReference type="ARBA" id="ARBA00022777"/>
    </source>
</evidence>
<evidence type="ECO:0000256" key="6">
    <source>
        <dbReference type="ARBA" id="ARBA00022692"/>
    </source>
</evidence>
<evidence type="ECO:0000259" key="11">
    <source>
        <dbReference type="SMART" id="SM00388"/>
    </source>
</evidence>
<comment type="subcellular location">
    <subcellularLocation>
        <location evidence="2">Membrane</location>
        <topology evidence="2">Multi-pass membrane protein</topology>
    </subcellularLocation>
</comment>
<dbReference type="SUPFAM" id="SSF47384">
    <property type="entry name" value="Homodimeric domain of signal transducing histidine kinase"/>
    <property type="match status" value="1"/>
</dbReference>
<keyword evidence="5" id="KW-0808">Transferase</keyword>